<comment type="caution">
    <text evidence="2">The sequence shown here is derived from an EMBL/GenBank/DDBJ whole genome shotgun (WGS) entry which is preliminary data.</text>
</comment>
<keyword evidence="3" id="KW-1185">Reference proteome</keyword>
<gene>
    <name evidence="2" type="ORF">O181_066726</name>
</gene>
<reference evidence="2" key="1">
    <citation type="submission" date="2021-03" db="EMBL/GenBank/DDBJ databases">
        <title>Draft genome sequence of rust myrtle Austropuccinia psidii MF-1, a brazilian biotype.</title>
        <authorList>
            <person name="Quecine M.C."/>
            <person name="Pachon D.M.R."/>
            <person name="Bonatelli M.L."/>
            <person name="Correr F.H."/>
            <person name="Franceschini L.M."/>
            <person name="Leite T.F."/>
            <person name="Margarido G.R.A."/>
            <person name="Almeida C.A."/>
            <person name="Ferrarezi J.A."/>
            <person name="Labate C.A."/>
        </authorList>
    </citation>
    <scope>NUCLEOTIDE SEQUENCE</scope>
    <source>
        <strain evidence="2">MF-1</strain>
    </source>
</reference>
<sequence length="212" mass="24927">MKTPDSFNGTQAHEFRGYIPSCQLILQKDPENFFYDRKKVLYSIAFLTGRPGKWIESYLSNISNEHQSYLLNNWQLFETQLFTLFGDPNEVRKTEQELDDLRMKESGHASFLQELLSITLELDTRYHERQEEMSSHQEKKPPVTGSNSFRPPQDSSSKKPHHKQSKKRKNFQFSKDKPHSALLNLYNRIISSKKERRIQEDLCTYCGGKHPI</sequence>
<dbReference type="AlphaFoldDB" id="A0A9Q3ERG8"/>
<feature type="compositionally biased region" description="Basic residues" evidence="1">
    <location>
        <begin position="158"/>
        <end position="170"/>
    </location>
</feature>
<dbReference type="Proteomes" id="UP000765509">
    <property type="component" value="Unassembled WGS sequence"/>
</dbReference>
<name>A0A9Q3ERG8_9BASI</name>
<evidence type="ECO:0000313" key="2">
    <source>
        <dbReference type="EMBL" id="MBW0527011.1"/>
    </source>
</evidence>
<accession>A0A9Q3ERG8</accession>
<evidence type="ECO:0000313" key="3">
    <source>
        <dbReference type="Proteomes" id="UP000765509"/>
    </source>
</evidence>
<feature type="compositionally biased region" description="Basic and acidic residues" evidence="1">
    <location>
        <begin position="128"/>
        <end position="141"/>
    </location>
</feature>
<proteinExistence type="predicted"/>
<organism evidence="2 3">
    <name type="scientific">Austropuccinia psidii MF-1</name>
    <dbReference type="NCBI Taxonomy" id="1389203"/>
    <lineage>
        <taxon>Eukaryota</taxon>
        <taxon>Fungi</taxon>
        <taxon>Dikarya</taxon>
        <taxon>Basidiomycota</taxon>
        <taxon>Pucciniomycotina</taxon>
        <taxon>Pucciniomycetes</taxon>
        <taxon>Pucciniales</taxon>
        <taxon>Sphaerophragmiaceae</taxon>
        <taxon>Austropuccinia</taxon>
    </lineage>
</organism>
<feature type="region of interest" description="Disordered" evidence="1">
    <location>
        <begin position="128"/>
        <end position="174"/>
    </location>
</feature>
<feature type="compositionally biased region" description="Polar residues" evidence="1">
    <location>
        <begin position="144"/>
        <end position="154"/>
    </location>
</feature>
<protein>
    <recommendedName>
        <fullName evidence="4">Retrotransposon gag domain-containing protein</fullName>
    </recommendedName>
</protein>
<dbReference type="EMBL" id="AVOT02033157">
    <property type="protein sequence ID" value="MBW0527011.1"/>
    <property type="molecule type" value="Genomic_DNA"/>
</dbReference>
<evidence type="ECO:0008006" key="4">
    <source>
        <dbReference type="Google" id="ProtNLM"/>
    </source>
</evidence>
<evidence type="ECO:0000256" key="1">
    <source>
        <dbReference type="SAM" id="MobiDB-lite"/>
    </source>
</evidence>